<dbReference type="PANTHER" id="PTHR33365:SF4">
    <property type="entry name" value="CYCLOCHLOROTINE BIOSYNTHESIS PROTEIN O"/>
    <property type="match status" value="1"/>
</dbReference>
<dbReference type="PANTHER" id="PTHR33365">
    <property type="entry name" value="YALI0B05434P"/>
    <property type="match status" value="1"/>
</dbReference>
<dbReference type="RefSeq" id="XP_046075798.1">
    <property type="nucleotide sequence ID" value="XM_046220009.1"/>
</dbReference>
<dbReference type="Pfam" id="PF11807">
    <property type="entry name" value="UstYa"/>
    <property type="match status" value="1"/>
</dbReference>
<dbReference type="GO" id="GO:0043386">
    <property type="term" value="P:mycotoxin biosynthetic process"/>
    <property type="evidence" value="ECO:0007669"/>
    <property type="project" value="InterPro"/>
</dbReference>
<dbReference type="GeneID" id="70250296"/>
<dbReference type="AlphaFoldDB" id="A0AAD4KZI1"/>
<evidence type="ECO:0000256" key="1">
    <source>
        <dbReference type="ARBA" id="ARBA00004685"/>
    </source>
</evidence>
<organism evidence="3 4">
    <name type="scientific">Talaromyces proteolyticus</name>
    <dbReference type="NCBI Taxonomy" id="1131652"/>
    <lineage>
        <taxon>Eukaryota</taxon>
        <taxon>Fungi</taxon>
        <taxon>Dikarya</taxon>
        <taxon>Ascomycota</taxon>
        <taxon>Pezizomycotina</taxon>
        <taxon>Eurotiomycetes</taxon>
        <taxon>Eurotiomycetidae</taxon>
        <taxon>Eurotiales</taxon>
        <taxon>Trichocomaceae</taxon>
        <taxon>Talaromyces</taxon>
        <taxon>Talaromyces sect. Bacilispori</taxon>
    </lineage>
</organism>
<accession>A0AAD4KZI1</accession>
<protein>
    <submittedName>
        <fullName evidence="3">Uncharacterized protein</fullName>
    </submittedName>
</protein>
<evidence type="ECO:0000313" key="4">
    <source>
        <dbReference type="Proteomes" id="UP001201262"/>
    </source>
</evidence>
<keyword evidence="4" id="KW-1185">Reference proteome</keyword>
<evidence type="ECO:0000313" key="3">
    <source>
        <dbReference type="EMBL" id="KAH8702422.1"/>
    </source>
</evidence>
<dbReference type="EMBL" id="JAJTJA010000003">
    <property type="protein sequence ID" value="KAH8702422.1"/>
    <property type="molecule type" value="Genomic_DNA"/>
</dbReference>
<comment type="similarity">
    <text evidence="2">Belongs to the ustYa family.</text>
</comment>
<name>A0AAD4KZI1_9EURO</name>
<gene>
    <name evidence="3" type="ORF">BGW36DRAFT_424698</name>
</gene>
<evidence type="ECO:0000256" key="2">
    <source>
        <dbReference type="ARBA" id="ARBA00035112"/>
    </source>
</evidence>
<proteinExistence type="inferred from homology"/>
<reference evidence="3" key="1">
    <citation type="submission" date="2021-12" db="EMBL/GenBank/DDBJ databases">
        <title>Convergent genome expansion in fungi linked to evolution of root-endophyte symbiosis.</title>
        <authorList>
            <consortium name="DOE Joint Genome Institute"/>
            <person name="Ke Y.-H."/>
            <person name="Bonito G."/>
            <person name="Liao H.-L."/>
            <person name="Looney B."/>
            <person name="Rojas-Flechas A."/>
            <person name="Nash J."/>
            <person name="Hameed K."/>
            <person name="Schadt C."/>
            <person name="Martin F."/>
            <person name="Crous P.W."/>
            <person name="Miettinen O."/>
            <person name="Magnuson J.K."/>
            <person name="Labbe J."/>
            <person name="Jacobson D."/>
            <person name="Doktycz M.J."/>
            <person name="Veneault-Fourrey C."/>
            <person name="Kuo A."/>
            <person name="Mondo S."/>
            <person name="Calhoun S."/>
            <person name="Riley R."/>
            <person name="Ohm R."/>
            <person name="LaButti K."/>
            <person name="Andreopoulos B."/>
            <person name="Pangilinan J."/>
            <person name="Nolan M."/>
            <person name="Tritt A."/>
            <person name="Clum A."/>
            <person name="Lipzen A."/>
            <person name="Daum C."/>
            <person name="Barry K."/>
            <person name="Grigoriev I.V."/>
            <person name="Vilgalys R."/>
        </authorList>
    </citation>
    <scope>NUCLEOTIDE SEQUENCE</scope>
    <source>
        <strain evidence="3">PMI_201</strain>
    </source>
</reference>
<sequence length="254" mass="28842">MQLLWFVFFPSVNAHHSLGSVQPAIEVQKIRFVGTLDFAENSTLIQTFWDPNAPRYTGEPSDESDARWHSLYQASDGVDLRGDMLRQALRPDYYTRHYPESSYTTHIHHCLDHIRQAVMCHVDVTPLPVLWAEQEERPLNDFQVEHTYRNFWKKGIFTLLPNFIAQSGFPNINHHVKMRLNTFLSAMLSMASFQIIAAQDFCEGPGGEACPSGLHFIGTCDAGSQACTDPTNTYVCDCDLNKQVSHITESTHLP</sequence>
<comment type="caution">
    <text evidence="3">The sequence shown here is derived from an EMBL/GenBank/DDBJ whole genome shotgun (WGS) entry which is preliminary data.</text>
</comment>
<dbReference type="Proteomes" id="UP001201262">
    <property type="component" value="Unassembled WGS sequence"/>
</dbReference>
<dbReference type="InterPro" id="IPR021765">
    <property type="entry name" value="UstYa-like"/>
</dbReference>
<comment type="pathway">
    <text evidence="1">Mycotoxin biosynthesis.</text>
</comment>